<feature type="domain" description="Protein kinase" evidence="16">
    <location>
        <begin position="4"/>
        <end position="257"/>
    </location>
</feature>
<feature type="binding site" evidence="13">
    <location>
        <position position="33"/>
    </location>
    <ligand>
        <name>ATP</name>
        <dbReference type="ChEBI" id="CHEBI:30616"/>
    </ligand>
</feature>
<dbReference type="FunFam" id="3.30.200.20:FF:000097">
    <property type="entry name" value="Probable serine/threonine-protein kinase nek1"/>
    <property type="match status" value="1"/>
</dbReference>
<keyword evidence="10" id="KW-0460">Magnesium</keyword>
<dbReference type="GeneTree" id="ENSGT00940000159738"/>
<dbReference type="PROSITE" id="PS00107">
    <property type="entry name" value="PROTEIN_KINASE_ATP"/>
    <property type="match status" value="1"/>
</dbReference>
<dbReference type="Pfam" id="PF00069">
    <property type="entry name" value="Pkinase"/>
    <property type="match status" value="1"/>
</dbReference>
<comment type="similarity">
    <text evidence="2">Belongs to the protein kinase superfamily. NEK Ser/Thr protein kinase family. NIMA subfamily.</text>
</comment>
<accession>A0A4W3JLY3</accession>
<feature type="compositionally biased region" description="Acidic residues" evidence="15">
    <location>
        <begin position="399"/>
        <end position="423"/>
    </location>
</feature>
<dbReference type="AlphaFoldDB" id="A0A4W3JLY3"/>
<dbReference type="InterPro" id="IPR017441">
    <property type="entry name" value="Protein_kinase_ATP_BS"/>
</dbReference>
<dbReference type="SUPFAM" id="SSF56112">
    <property type="entry name" value="Protein kinase-like (PK-like)"/>
    <property type="match status" value="1"/>
</dbReference>
<comment type="catalytic activity">
    <reaction evidence="11">
        <text>L-threonyl-[protein] + ATP = O-phospho-L-threonyl-[protein] + ADP + H(+)</text>
        <dbReference type="Rhea" id="RHEA:46608"/>
        <dbReference type="Rhea" id="RHEA-COMP:11060"/>
        <dbReference type="Rhea" id="RHEA-COMP:11605"/>
        <dbReference type="ChEBI" id="CHEBI:15378"/>
        <dbReference type="ChEBI" id="CHEBI:30013"/>
        <dbReference type="ChEBI" id="CHEBI:30616"/>
        <dbReference type="ChEBI" id="CHEBI:61977"/>
        <dbReference type="ChEBI" id="CHEBI:456216"/>
        <dbReference type="EC" id="2.7.11.1"/>
    </reaction>
</comment>
<dbReference type="InterPro" id="IPR011009">
    <property type="entry name" value="Kinase-like_dom_sf"/>
</dbReference>
<gene>
    <name evidence="17" type="primary">nek3</name>
</gene>
<protein>
    <recommendedName>
        <fullName evidence="3">non-specific serine/threonine protein kinase</fullName>
        <ecNumber evidence="3">2.7.11.1</ecNumber>
    </recommendedName>
</protein>
<evidence type="ECO:0000256" key="2">
    <source>
        <dbReference type="ARBA" id="ARBA00010886"/>
    </source>
</evidence>
<dbReference type="GO" id="GO:0005524">
    <property type="term" value="F:ATP binding"/>
    <property type="evidence" value="ECO:0007669"/>
    <property type="project" value="UniProtKB-UniRule"/>
</dbReference>
<dbReference type="InterPro" id="IPR000719">
    <property type="entry name" value="Prot_kinase_dom"/>
</dbReference>
<sequence>MDNYTVLKMIGEGSFGRALLVQPHNDSQQCVMKEIHLSKDPRGIQKSRQEAILLAKMKHPNIVAFKEAFEADSHLYIVMEYCDGGDLMQNLLRQKKKLFPEEMVLNLFIQICLGMKHIHDRRVLHRDIKSKNIFFTKTGVVKLGDFGSACLLNDPMAFACTYVGTPYYVSPEIWESKPYNNKSDVWALGCVLYELCTLRHPFQSNSWKNLIMKVCKGSYLPVPNHYSFELQYIIKQMFKRNPKDRPSVNTILARRYFAKLISNFLSPEVRWDSSTRFPVLNIELNILKHLLRDDSAPNIHMRKQWKEGPSNTVLNVLENAQLTSSGTAFEETKSDQVTIYATNKPRKLWNPGPPEAVLNFLKNANLSLAFKTYSIDKPASGTYLIGPLSADSTKAADNVDGEMETIEEDPERLEPRSDDEDTALEWRGVRWSNPSGR</sequence>
<evidence type="ECO:0000256" key="5">
    <source>
        <dbReference type="ARBA" id="ARBA00022679"/>
    </source>
</evidence>
<evidence type="ECO:0000256" key="4">
    <source>
        <dbReference type="ARBA" id="ARBA00022527"/>
    </source>
</evidence>
<reference evidence="18" key="2">
    <citation type="journal article" date="2007" name="PLoS Biol.">
        <title>Survey sequencing and comparative analysis of the elephant shark (Callorhinchus milii) genome.</title>
        <authorList>
            <person name="Venkatesh B."/>
            <person name="Kirkness E.F."/>
            <person name="Loh Y.H."/>
            <person name="Halpern A.L."/>
            <person name="Lee A.P."/>
            <person name="Johnson J."/>
            <person name="Dandona N."/>
            <person name="Viswanathan L.D."/>
            <person name="Tay A."/>
            <person name="Venter J.C."/>
            <person name="Strausberg R.L."/>
            <person name="Brenner S."/>
        </authorList>
    </citation>
    <scope>NUCLEOTIDE SEQUENCE [LARGE SCALE GENOMIC DNA]</scope>
</reference>
<evidence type="ECO:0000256" key="1">
    <source>
        <dbReference type="ARBA" id="ARBA00001946"/>
    </source>
</evidence>
<keyword evidence="18" id="KW-1185">Reference proteome</keyword>
<reference evidence="18" key="3">
    <citation type="journal article" date="2014" name="Nature">
        <title>Elephant shark genome provides unique insights into gnathostome evolution.</title>
        <authorList>
            <consortium name="International Elephant Shark Genome Sequencing Consortium"/>
            <person name="Venkatesh B."/>
            <person name="Lee A.P."/>
            <person name="Ravi V."/>
            <person name="Maurya A.K."/>
            <person name="Lian M.M."/>
            <person name="Swann J.B."/>
            <person name="Ohta Y."/>
            <person name="Flajnik M.F."/>
            <person name="Sutoh Y."/>
            <person name="Kasahara M."/>
            <person name="Hoon S."/>
            <person name="Gangu V."/>
            <person name="Roy S.W."/>
            <person name="Irimia M."/>
            <person name="Korzh V."/>
            <person name="Kondrychyn I."/>
            <person name="Lim Z.W."/>
            <person name="Tay B.H."/>
            <person name="Tohari S."/>
            <person name="Kong K.W."/>
            <person name="Ho S."/>
            <person name="Lorente-Galdos B."/>
            <person name="Quilez J."/>
            <person name="Marques-Bonet T."/>
            <person name="Raney B.J."/>
            <person name="Ingham P.W."/>
            <person name="Tay A."/>
            <person name="Hillier L.W."/>
            <person name="Minx P."/>
            <person name="Boehm T."/>
            <person name="Wilson R.K."/>
            <person name="Brenner S."/>
            <person name="Warren W.C."/>
        </authorList>
    </citation>
    <scope>NUCLEOTIDE SEQUENCE [LARGE SCALE GENOMIC DNA]</scope>
</reference>
<dbReference type="FunFam" id="1.10.510.10:FF:000172">
    <property type="entry name" value="serine/threonine-protein kinase Nek1 isoform X1"/>
    <property type="match status" value="1"/>
</dbReference>
<dbReference type="GO" id="GO:0046872">
    <property type="term" value="F:metal ion binding"/>
    <property type="evidence" value="ECO:0007669"/>
    <property type="project" value="UniProtKB-KW"/>
</dbReference>
<dbReference type="GO" id="GO:0004674">
    <property type="term" value="F:protein serine/threonine kinase activity"/>
    <property type="evidence" value="ECO:0007669"/>
    <property type="project" value="UniProtKB-KW"/>
</dbReference>
<evidence type="ECO:0000256" key="12">
    <source>
        <dbReference type="ARBA" id="ARBA00048679"/>
    </source>
</evidence>
<proteinExistence type="inferred from homology"/>
<keyword evidence="5" id="KW-0808">Transferase</keyword>
<dbReference type="PANTHER" id="PTHR44984:SF1">
    <property type="entry name" value="SERINE_THREONINE-PROTEIN KINASE NEK3"/>
    <property type="match status" value="1"/>
</dbReference>
<dbReference type="InterPro" id="IPR008271">
    <property type="entry name" value="Ser/Thr_kinase_AS"/>
</dbReference>
<name>A0A4W3JLY3_CALMI</name>
<evidence type="ECO:0000256" key="3">
    <source>
        <dbReference type="ARBA" id="ARBA00012513"/>
    </source>
</evidence>
<reference evidence="18" key="1">
    <citation type="journal article" date="2006" name="Science">
        <title>Ancient noncoding elements conserved in the human genome.</title>
        <authorList>
            <person name="Venkatesh B."/>
            <person name="Kirkness E.F."/>
            <person name="Loh Y.H."/>
            <person name="Halpern A.L."/>
            <person name="Lee A.P."/>
            <person name="Johnson J."/>
            <person name="Dandona N."/>
            <person name="Viswanathan L.D."/>
            <person name="Tay A."/>
            <person name="Venter J.C."/>
            <person name="Strausberg R.L."/>
            <person name="Brenner S."/>
        </authorList>
    </citation>
    <scope>NUCLEOTIDE SEQUENCE [LARGE SCALE GENOMIC DNA]</scope>
</reference>
<evidence type="ECO:0000256" key="15">
    <source>
        <dbReference type="SAM" id="MobiDB-lite"/>
    </source>
</evidence>
<feature type="region of interest" description="Disordered" evidence="15">
    <location>
        <begin position="393"/>
        <end position="437"/>
    </location>
</feature>
<evidence type="ECO:0000256" key="9">
    <source>
        <dbReference type="ARBA" id="ARBA00022840"/>
    </source>
</evidence>
<evidence type="ECO:0000313" key="17">
    <source>
        <dbReference type="Ensembl" id="ENSCMIP00000044489.1"/>
    </source>
</evidence>
<keyword evidence="8" id="KW-0418">Kinase</keyword>
<reference evidence="17" key="5">
    <citation type="submission" date="2025-09" db="UniProtKB">
        <authorList>
            <consortium name="Ensembl"/>
        </authorList>
    </citation>
    <scope>IDENTIFICATION</scope>
</reference>
<evidence type="ECO:0000256" key="7">
    <source>
        <dbReference type="ARBA" id="ARBA00022741"/>
    </source>
</evidence>
<reference evidence="17" key="4">
    <citation type="submission" date="2025-08" db="UniProtKB">
        <authorList>
            <consortium name="Ensembl"/>
        </authorList>
    </citation>
    <scope>IDENTIFICATION</scope>
</reference>
<evidence type="ECO:0000256" key="6">
    <source>
        <dbReference type="ARBA" id="ARBA00022723"/>
    </source>
</evidence>
<dbReference type="Gene3D" id="3.30.200.20">
    <property type="entry name" value="Phosphorylase Kinase, domain 1"/>
    <property type="match status" value="1"/>
</dbReference>
<comment type="catalytic activity">
    <reaction evidence="12">
        <text>L-seryl-[protein] + ATP = O-phospho-L-seryl-[protein] + ADP + H(+)</text>
        <dbReference type="Rhea" id="RHEA:17989"/>
        <dbReference type="Rhea" id="RHEA-COMP:9863"/>
        <dbReference type="Rhea" id="RHEA-COMP:11604"/>
        <dbReference type="ChEBI" id="CHEBI:15378"/>
        <dbReference type="ChEBI" id="CHEBI:29999"/>
        <dbReference type="ChEBI" id="CHEBI:30616"/>
        <dbReference type="ChEBI" id="CHEBI:83421"/>
        <dbReference type="ChEBI" id="CHEBI:456216"/>
        <dbReference type="EC" id="2.7.11.1"/>
    </reaction>
</comment>
<evidence type="ECO:0000313" key="18">
    <source>
        <dbReference type="Proteomes" id="UP000314986"/>
    </source>
</evidence>
<dbReference type="EC" id="2.7.11.1" evidence="3"/>
<dbReference type="PROSITE" id="PS00108">
    <property type="entry name" value="PROTEIN_KINASE_ST"/>
    <property type="match status" value="1"/>
</dbReference>
<evidence type="ECO:0000256" key="10">
    <source>
        <dbReference type="ARBA" id="ARBA00022842"/>
    </source>
</evidence>
<organism evidence="17 18">
    <name type="scientific">Callorhinchus milii</name>
    <name type="common">Ghost shark</name>
    <dbReference type="NCBI Taxonomy" id="7868"/>
    <lineage>
        <taxon>Eukaryota</taxon>
        <taxon>Metazoa</taxon>
        <taxon>Chordata</taxon>
        <taxon>Craniata</taxon>
        <taxon>Vertebrata</taxon>
        <taxon>Chondrichthyes</taxon>
        <taxon>Holocephali</taxon>
        <taxon>Chimaeriformes</taxon>
        <taxon>Callorhinchidae</taxon>
        <taxon>Callorhinchus</taxon>
    </lineage>
</organism>
<dbReference type="SMART" id="SM00220">
    <property type="entry name" value="S_TKc"/>
    <property type="match status" value="1"/>
</dbReference>
<keyword evidence="4 14" id="KW-0723">Serine/threonine-protein kinase</keyword>
<keyword evidence="6" id="KW-0479">Metal-binding</keyword>
<dbReference type="PROSITE" id="PS50011">
    <property type="entry name" value="PROTEIN_KINASE_DOM"/>
    <property type="match status" value="1"/>
</dbReference>
<comment type="cofactor">
    <cofactor evidence="1">
        <name>Mg(2+)</name>
        <dbReference type="ChEBI" id="CHEBI:18420"/>
    </cofactor>
</comment>
<evidence type="ECO:0000256" key="11">
    <source>
        <dbReference type="ARBA" id="ARBA00047899"/>
    </source>
</evidence>
<dbReference type="Gene3D" id="1.10.510.10">
    <property type="entry name" value="Transferase(Phosphotransferase) domain 1"/>
    <property type="match status" value="1"/>
</dbReference>
<evidence type="ECO:0000256" key="14">
    <source>
        <dbReference type="RuleBase" id="RU000304"/>
    </source>
</evidence>
<evidence type="ECO:0000256" key="13">
    <source>
        <dbReference type="PROSITE-ProRule" id="PRU10141"/>
    </source>
</evidence>
<keyword evidence="7 13" id="KW-0547">Nucleotide-binding</keyword>
<dbReference type="Proteomes" id="UP000314986">
    <property type="component" value="Unassembled WGS sequence"/>
</dbReference>
<evidence type="ECO:0000256" key="8">
    <source>
        <dbReference type="ARBA" id="ARBA00022777"/>
    </source>
</evidence>
<dbReference type="Ensembl" id="ENSCMIT00000045128.1">
    <property type="protein sequence ID" value="ENSCMIP00000044489.1"/>
    <property type="gene ID" value="ENSCMIG00000018407.1"/>
</dbReference>
<dbReference type="PANTHER" id="PTHR44984">
    <property type="entry name" value="SERINE/THREONINE-PROTEIN KINASE NEK3"/>
    <property type="match status" value="1"/>
</dbReference>
<keyword evidence="9 13" id="KW-0067">ATP-binding</keyword>
<evidence type="ECO:0000259" key="16">
    <source>
        <dbReference type="PROSITE" id="PS50011"/>
    </source>
</evidence>